<dbReference type="AlphaFoldDB" id="A0A1H0NYJ0"/>
<name>A0A1H0NYJ0_9PSED</name>
<dbReference type="Proteomes" id="UP000198827">
    <property type="component" value="Chromosome I"/>
</dbReference>
<reference evidence="1 2" key="1">
    <citation type="submission" date="2016-10" db="EMBL/GenBank/DDBJ databases">
        <authorList>
            <person name="de Groot N.N."/>
        </authorList>
    </citation>
    <scope>NUCLEOTIDE SEQUENCE [LARGE SCALE GENOMIC DNA]</scope>
    <source>
        <strain evidence="1 2">CECT 7543</strain>
    </source>
</reference>
<protein>
    <submittedName>
        <fullName evidence="1">Uncharacterized protein</fullName>
    </submittedName>
</protein>
<accession>A0A1H0NYJ0</accession>
<evidence type="ECO:0000313" key="2">
    <source>
        <dbReference type="Proteomes" id="UP000198827"/>
    </source>
</evidence>
<sequence>MISRFVVVPAIPTETGSIPSGARFYCETASIGFDIYDNEGKLRLRKNYQVRVEAGDECRRLNLELLQEVLMARES</sequence>
<dbReference type="EMBL" id="LT629705">
    <property type="protein sequence ID" value="SDO97837.1"/>
    <property type="molecule type" value="Genomic_DNA"/>
</dbReference>
<gene>
    <name evidence="1" type="ORF">SAMN04489798_4355</name>
</gene>
<proteinExistence type="predicted"/>
<organism evidence="1 2">
    <name type="scientific">Pseudomonas arsenicoxydans</name>
    <dbReference type="NCBI Taxonomy" id="702115"/>
    <lineage>
        <taxon>Bacteria</taxon>
        <taxon>Pseudomonadati</taxon>
        <taxon>Pseudomonadota</taxon>
        <taxon>Gammaproteobacteria</taxon>
        <taxon>Pseudomonadales</taxon>
        <taxon>Pseudomonadaceae</taxon>
        <taxon>Pseudomonas</taxon>
    </lineage>
</organism>
<evidence type="ECO:0000313" key="1">
    <source>
        <dbReference type="EMBL" id="SDO97837.1"/>
    </source>
</evidence>